<sequence>MNGRFCCNIIPDSLVHRRMDNHTVAIPLLFDCFELIVLFPFLFIGCLLFIDLLFHTMNYQYTLTDSCYKSSSILAHLDVIYFVALDSLYDLFYPCPALRWDIDQMVLVVVTRCQHIPQLTD</sequence>
<dbReference type="Proteomes" id="UP000325672">
    <property type="component" value="Unassembled WGS sequence"/>
</dbReference>
<evidence type="ECO:0000313" key="2">
    <source>
        <dbReference type="EMBL" id="KAE8134201.1"/>
    </source>
</evidence>
<proteinExistence type="predicted"/>
<gene>
    <name evidence="2" type="ORF">BDV38DRAFT_165090</name>
</gene>
<keyword evidence="1" id="KW-0812">Transmembrane</keyword>
<dbReference type="RefSeq" id="XP_031910264.1">
    <property type="nucleotide sequence ID" value="XM_032051853.1"/>
</dbReference>
<reference evidence="2 3" key="1">
    <citation type="submission" date="2019-04" db="EMBL/GenBank/DDBJ databases">
        <title>Friends and foes A comparative genomics study of 23 Aspergillus species from section Flavi.</title>
        <authorList>
            <consortium name="DOE Joint Genome Institute"/>
            <person name="Kjaerbolling I."/>
            <person name="Vesth T."/>
            <person name="Frisvad J.C."/>
            <person name="Nybo J.L."/>
            <person name="Theobald S."/>
            <person name="Kildgaard S."/>
            <person name="Isbrandt T."/>
            <person name="Kuo A."/>
            <person name="Sato A."/>
            <person name="Lyhne E.K."/>
            <person name="Kogle M.E."/>
            <person name="Wiebenga A."/>
            <person name="Kun R.S."/>
            <person name="Lubbers R.J."/>
            <person name="Makela M.R."/>
            <person name="Barry K."/>
            <person name="Chovatia M."/>
            <person name="Clum A."/>
            <person name="Daum C."/>
            <person name="Haridas S."/>
            <person name="He G."/>
            <person name="LaButti K."/>
            <person name="Lipzen A."/>
            <person name="Mondo S."/>
            <person name="Riley R."/>
            <person name="Salamov A."/>
            <person name="Simmons B.A."/>
            <person name="Magnuson J.K."/>
            <person name="Henrissat B."/>
            <person name="Mortensen U.H."/>
            <person name="Larsen T.O."/>
            <person name="Devries R.P."/>
            <person name="Grigoriev I.V."/>
            <person name="Machida M."/>
            <person name="Baker S.E."/>
            <person name="Andersen M.R."/>
        </authorList>
    </citation>
    <scope>NUCLEOTIDE SEQUENCE [LARGE SCALE GENOMIC DNA]</scope>
    <source>
        <strain evidence="2 3">CBS 117625</strain>
    </source>
</reference>
<accession>A0A5N6SKI7</accession>
<dbReference type="GeneID" id="43636063"/>
<keyword evidence="3" id="KW-1185">Reference proteome</keyword>
<feature type="transmembrane region" description="Helical" evidence="1">
    <location>
        <begin position="35"/>
        <end position="54"/>
    </location>
</feature>
<name>A0A5N6SKI7_ASPPS</name>
<keyword evidence="1" id="KW-1133">Transmembrane helix</keyword>
<dbReference type="AlphaFoldDB" id="A0A5N6SKI7"/>
<organism evidence="2 3">
    <name type="scientific">Aspergillus pseudotamarii</name>
    <dbReference type="NCBI Taxonomy" id="132259"/>
    <lineage>
        <taxon>Eukaryota</taxon>
        <taxon>Fungi</taxon>
        <taxon>Dikarya</taxon>
        <taxon>Ascomycota</taxon>
        <taxon>Pezizomycotina</taxon>
        <taxon>Eurotiomycetes</taxon>
        <taxon>Eurotiomycetidae</taxon>
        <taxon>Eurotiales</taxon>
        <taxon>Aspergillaceae</taxon>
        <taxon>Aspergillus</taxon>
        <taxon>Aspergillus subgen. Circumdati</taxon>
    </lineage>
</organism>
<evidence type="ECO:0000256" key="1">
    <source>
        <dbReference type="SAM" id="Phobius"/>
    </source>
</evidence>
<keyword evidence="1" id="KW-0472">Membrane</keyword>
<dbReference type="EMBL" id="ML743606">
    <property type="protein sequence ID" value="KAE8134201.1"/>
    <property type="molecule type" value="Genomic_DNA"/>
</dbReference>
<protein>
    <submittedName>
        <fullName evidence="2">Uncharacterized protein</fullName>
    </submittedName>
</protein>
<evidence type="ECO:0000313" key="3">
    <source>
        <dbReference type="Proteomes" id="UP000325672"/>
    </source>
</evidence>
<dbReference type="OrthoDB" id="10552007at2759"/>